<reference evidence="6 7" key="1">
    <citation type="submission" date="2017-11" db="EMBL/GenBank/DDBJ databases">
        <title>Genomic Encyclopedia of Archaeal and Bacterial Type Strains, Phase II (KMG-II): From Individual Species to Whole Genera.</title>
        <authorList>
            <person name="Goeker M."/>
        </authorList>
    </citation>
    <scope>NUCLEOTIDE SEQUENCE [LARGE SCALE GENOMIC DNA]</scope>
    <source>
        <strain evidence="6 7">DSM 22413</strain>
    </source>
</reference>
<dbReference type="InterPro" id="IPR011075">
    <property type="entry name" value="TetR_C"/>
</dbReference>
<evidence type="ECO:0000256" key="2">
    <source>
        <dbReference type="ARBA" id="ARBA00023125"/>
    </source>
</evidence>
<sequence length="208" mass="22787">MDLEDESPTPDVPRRRRGAELEDALLDAAWDELVDRGYGGFTIDGVARRAGTSRPVLYRRWATKPELVRAAAERALRRGRATIPDTGTLRGDFLALLEQSNVRMTGTSALVAYYLGGYFQETGTSPADLRASLLGDGSTTVDVVVDRAVARGELGPEPLSPRVRSLLVDLFRHEGLMTLAPVPVSVREEMLDDIYLPLLRLRSGLPQG</sequence>
<evidence type="ECO:0000313" key="6">
    <source>
        <dbReference type="EMBL" id="PJI86546.1"/>
    </source>
</evidence>
<dbReference type="InterPro" id="IPR001647">
    <property type="entry name" value="HTH_TetR"/>
</dbReference>
<proteinExistence type="predicted"/>
<comment type="caution">
    <text evidence="6">The sequence shown here is derived from an EMBL/GenBank/DDBJ whole genome shotgun (WGS) entry which is preliminary data.</text>
</comment>
<dbReference type="PANTHER" id="PTHR30055:SF148">
    <property type="entry name" value="TETR-FAMILY TRANSCRIPTIONAL REGULATOR"/>
    <property type="match status" value="1"/>
</dbReference>
<keyword evidence="1" id="KW-0805">Transcription regulation</keyword>
<dbReference type="EMBL" id="PGTZ01000010">
    <property type="protein sequence ID" value="PJI86546.1"/>
    <property type="molecule type" value="Genomic_DNA"/>
</dbReference>
<accession>A0A2M8W6J3</accession>
<dbReference type="PRINTS" id="PR00455">
    <property type="entry name" value="HTHTETR"/>
</dbReference>
<keyword evidence="7" id="KW-1185">Reference proteome</keyword>
<dbReference type="AlphaFoldDB" id="A0A2M8W6J3"/>
<evidence type="ECO:0000259" key="5">
    <source>
        <dbReference type="PROSITE" id="PS50977"/>
    </source>
</evidence>
<feature type="DNA-binding region" description="H-T-H motif" evidence="4">
    <location>
        <begin position="42"/>
        <end position="61"/>
    </location>
</feature>
<dbReference type="SUPFAM" id="SSF48498">
    <property type="entry name" value="Tetracyclin repressor-like, C-terminal domain"/>
    <property type="match status" value="1"/>
</dbReference>
<keyword evidence="3" id="KW-0804">Transcription</keyword>
<dbReference type="PROSITE" id="PS50977">
    <property type="entry name" value="HTH_TETR_2"/>
    <property type="match status" value="1"/>
</dbReference>
<organism evidence="6 7">
    <name type="scientific">Luteimicrobium subarcticum</name>
    <dbReference type="NCBI Taxonomy" id="620910"/>
    <lineage>
        <taxon>Bacteria</taxon>
        <taxon>Bacillati</taxon>
        <taxon>Actinomycetota</taxon>
        <taxon>Actinomycetes</taxon>
        <taxon>Micrococcales</taxon>
        <taxon>Luteimicrobium</taxon>
    </lineage>
</organism>
<dbReference type="InterPro" id="IPR036271">
    <property type="entry name" value="Tet_transcr_reg_TetR-rel_C_sf"/>
</dbReference>
<dbReference type="GO" id="GO:0000976">
    <property type="term" value="F:transcription cis-regulatory region binding"/>
    <property type="evidence" value="ECO:0007669"/>
    <property type="project" value="TreeGrafter"/>
</dbReference>
<dbReference type="RefSeq" id="WP_100350594.1">
    <property type="nucleotide sequence ID" value="NZ_PGTZ01000010.1"/>
</dbReference>
<dbReference type="GO" id="GO:0003700">
    <property type="term" value="F:DNA-binding transcription factor activity"/>
    <property type="evidence" value="ECO:0007669"/>
    <property type="project" value="TreeGrafter"/>
</dbReference>
<dbReference type="Gene3D" id="1.10.357.10">
    <property type="entry name" value="Tetracycline Repressor, domain 2"/>
    <property type="match status" value="1"/>
</dbReference>
<dbReference type="Gene3D" id="1.10.10.60">
    <property type="entry name" value="Homeodomain-like"/>
    <property type="match status" value="1"/>
</dbReference>
<dbReference type="Pfam" id="PF00440">
    <property type="entry name" value="TetR_N"/>
    <property type="match status" value="1"/>
</dbReference>
<dbReference type="Pfam" id="PF16859">
    <property type="entry name" value="TetR_C_11"/>
    <property type="match status" value="1"/>
</dbReference>
<evidence type="ECO:0000313" key="7">
    <source>
        <dbReference type="Proteomes" id="UP000231586"/>
    </source>
</evidence>
<name>A0A2M8W6J3_9MICO</name>
<evidence type="ECO:0000256" key="3">
    <source>
        <dbReference type="ARBA" id="ARBA00023163"/>
    </source>
</evidence>
<dbReference type="PANTHER" id="PTHR30055">
    <property type="entry name" value="HTH-TYPE TRANSCRIPTIONAL REGULATOR RUTR"/>
    <property type="match status" value="1"/>
</dbReference>
<dbReference type="OrthoDB" id="9796019at2"/>
<evidence type="ECO:0000256" key="1">
    <source>
        <dbReference type="ARBA" id="ARBA00023015"/>
    </source>
</evidence>
<gene>
    <name evidence="6" type="ORF">CLV34_2462</name>
</gene>
<dbReference type="InterPro" id="IPR009057">
    <property type="entry name" value="Homeodomain-like_sf"/>
</dbReference>
<dbReference type="SUPFAM" id="SSF46689">
    <property type="entry name" value="Homeodomain-like"/>
    <property type="match status" value="1"/>
</dbReference>
<dbReference type="Proteomes" id="UP000231586">
    <property type="component" value="Unassembled WGS sequence"/>
</dbReference>
<protein>
    <submittedName>
        <fullName evidence="6">TetR family transcriptional regulator</fullName>
    </submittedName>
</protein>
<feature type="domain" description="HTH tetR-type" evidence="5">
    <location>
        <begin position="19"/>
        <end position="79"/>
    </location>
</feature>
<dbReference type="InterPro" id="IPR050109">
    <property type="entry name" value="HTH-type_TetR-like_transc_reg"/>
</dbReference>
<evidence type="ECO:0000256" key="4">
    <source>
        <dbReference type="PROSITE-ProRule" id="PRU00335"/>
    </source>
</evidence>
<keyword evidence="2 4" id="KW-0238">DNA-binding</keyword>